<gene>
    <name evidence="1" type="ORF">J3R73_001579</name>
</gene>
<reference evidence="1 2" key="1">
    <citation type="submission" date="2023-07" db="EMBL/GenBank/DDBJ databases">
        <title>Genomic Encyclopedia of Type Strains, Phase IV (KMG-IV): sequencing the most valuable type-strain genomes for metagenomic binning, comparative biology and taxonomic classification.</title>
        <authorList>
            <person name="Goeker M."/>
        </authorList>
    </citation>
    <scope>NUCLEOTIDE SEQUENCE [LARGE SCALE GENOMIC DNA]</scope>
    <source>
        <strain evidence="1 2">DSM 5896</strain>
    </source>
</reference>
<proteinExistence type="predicted"/>
<keyword evidence="2" id="KW-1185">Reference proteome</keyword>
<accession>A0ABU0FBT7</accession>
<dbReference type="RefSeq" id="WP_307424662.1">
    <property type="nucleotide sequence ID" value="NZ_JAUSVK010000001.1"/>
</dbReference>
<evidence type="ECO:0000313" key="1">
    <source>
        <dbReference type="EMBL" id="MDQ0391787.1"/>
    </source>
</evidence>
<name>A0ABU0FBT7_9HYPH</name>
<evidence type="ECO:0000313" key="2">
    <source>
        <dbReference type="Proteomes" id="UP001237448"/>
    </source>
</evidence>
<dbReference type="Proteomes" id="UP001237448">
    <property type="component" value="Unassembled WGS sequence"/>
</dbReference>
<sequence>MPRFADLLGPGPDEEGFARLRRAETIGRPLGDTGFPARIEAATGRTLAMARRGQRPEDGAGRA</sequence>
<comment type="caution">
    <text evidence="1">The sequence shown here is derived from an EMBL/GenBank/DDBJ whole genome shotgun (WGS) entry which is preliminary data.</text>
</comment>
<protein>
    <submittedName>
        <fullName evidence="1">Uncharacterized protein</fullName>
    </submittedName>
</protein>
<dbReference type="EMBL" id="JAUSVK010000001">
    <property type="protein sequence ID" value="MDQ0391787.1"/>
    <property type="molecule type" value="Genomic_DNA"/>
</dbReference>
<organism evidence="1 2">
    <name type="scientific">Labrys monachus</name>
    <dbReference type="NCBI Taxonomy" id="217067"/>
    <lineage>
        <taxon>Bacteria</taxon>
        <taxon>Pseudomonadati</taxon>
        <taxon>Pseudomonadota</taxon>
        <taxon>Alphaproteobacteria</taxon>
        <taxon>Hyphomicrobiales</taxon>
        <taxon>Xanthobacteraceae</taxon>
        <taxon>Labrys</taxon>
    </lineage>
</organism>